<comment type="caution">
    <text evidence="2">The sequence shown here is derived from an EMBL/GenBank/DDBJ whole genome shotgun (WGS) entry which is preliminary data.</text>
</comment>
<evidence type="ECO:0000313" key="2">
    <source>
        <dbReference type="EMBL" id="KNZ47881.1"/>
    </source>
</evidence>
<feature type="compositionally biased region" description="Polar residues" evidence="1">
    <location>
        <begin position="143"/>
        <end position="155"/>
    </location>
</feature>
<accession>A0A0L6UH79</accession>
<dbReference type="VEuPathDB" id="FungiDB:VP01_606g2"/>
<evidence type="ECO:0000313" key="3">
    <source>
        <dbReference type="Proteomes" id="UP000037035"/>
    </source>
</evidence>
<dbReference type="AlphaFoldDB" id="A0A0L6UH79"/>
<protein>
    <submittedName>
        <fullName evidence="2">Uncharacterized protein</fullName>
    </submittedName>
</protein>
<keyword evidence="3" id="KW-1185">Reference proteome</keyword>
<feature type="compositionally biased region" description="Polar residues" evidence="1">
    <location>
        <begin position="99"/>
        <end position="127"/>
    </location>
</feature>
<dbReference type="EMBL" id="LAVV01011352">
    <property type="protein sequence ID" value="KNZ47881.1"/>
    <property type="molecule type" value="Genomic_DNA"/>
</dbReference>
<reference evidence="2 3" key="1">
    <citation type="submission" date="2015-08" db="EMBL/GenBank/DDBJ databases">
        <title>Next Generation Sequencing and Analysis of the Genome of Puccinia sorghi L Schw, the Causal Agent of Maize Common Rust.</title>
        <authorList>
            <person name="Rochi L."/>
            <person name="Burguener G."/>
            <person name="Darino M."/>
            <person name="Turjanski A."/>
            <person name="Kreff E."/>
            <person name="Dieguez M.J."/>
            <person name="Sacco F."/>
        </authorList>
    </citation>
    <scope>NUCLEOTIDE SEQUENCE [LARGE SCALE GENOMIC DNA]</scope>
    <source>
        <strain evidence="2 3">RO10H11247</strain>
    </source>
</reference>
<organism evidence="2 3">
    <name type="scientific">Puccinia sorghi</name>
    <dbReference type="NCBI Taxonomy" id="27349"/>
    <lineage>
        <taxon>Eukaryota</taxon>
        <taxon>Fungi</taxon>
        <taxon>Dikarya</taxon>
        <taxon>Basidiomycota</taxon>
        <taxon>Pucciniomycotina</taxon>
        <taxon>Pucciniomycetes</taxon>
        <taxon>Pucciniales</taxon>
        <taxon>Pucciniaceae</taxon>
        <taxon>Puccinia</taxon>
    </lineage>
</organism>
<proteinExistence type="predicted"/>
<feature type="region of interest" description="Disordered" evidence="1">
    <location>
        <begin position="143"/>
        <end position="162"/>
    </location>
</feature>
<evidence type="ECO:0000256" key="1">
    <source>
        <dbReference type="SAM" id="MobiDB-lite"/>
    </source>
</evidence>
<sequence length="176" mass="19818">MSKLSSQDKFCGVILGNVEGSGSVDFSCLAHLQIQLPKMVRGSQRTKRKEFFLLRYYQSISDHSENNLSSFWYWGLLDPIMGSRFFDVPLHTKSLFSVPNQENKPEKQTSSMSTNDILNIPSSVPEESNSDIEAGEITTTLIDTTSGSAPTSSTLLKRKRKDQVQQRVEKNVRILI</sequence>
<dbReference type="Proteomes" id="UP000037035">
    <property type="component" value="Unassembled WGS sequence"/>
</dbReference>
<name>A0A0L6UH79_9BASI</name>
<feature type="region of interest" description="Disordered" evidence="1">
    <location>
        <begin position="99"/>
        <end position="131"/>
    </location>
</feature>
<gene>
    <name evidence="2" type="ORF">VP01_606g2</name>
</gene>